<evidence type="ECO:0000259" key="5">
    <source>
        <dbReference type="SMART" id="SM00839"/>
    </source>
</evidence>
<dbReference type="Gene3D" id="3.40.50.720">
    <property type="entry name" value="NAD(P)-binding Rossmann-like Domain"/>
    <property type="match status" value="1"/>
</dbReference>
<sequence>MVEVNEAQSTEVFSSFNEITKMGHEQVVYCYDEPTGLKAIIAIHNTVLGPALGGTRMWSYASDQDALIDVLRLSRGMTYKAAISGLNLGGGKAVIIGDAKQLKNEAFLRRFGRFVDSLSGRYITAEDMNMSTADMVQLSYETDYVMGLPESMNGSGDPSPVTAYGVYMGMKATVNKAYGIDSLQGKKISVQGVGQVGHYLVDYLIKEGAIVTVADINESNIKRVTDKHDVTVVNPEMIYDVDADIYAPCAMGATINDNTISRIKANVIVGAANNQLKDEVKHGDMLKQKGIFYAPDFLVNAGGIINIFPELMGNYHKELALQQTEKIYDKCTEILNKAENEDKTSHKAALEIADKRIADMGKVKLAY</sequence>
<name>A0ABQ1MRG6_9BACT</name>
<dbReference type="SUPFAM" id="SSF53223">
    <property type="entry name" value="Aminoacid dehydrogenase-like, N-terminal domain"/>
    <property type="match status" value="1"/>
</dbReference>
<keyword evidence="7" id="KW-1185">Reference proteome</keyword>
<evidence type="ECO:0000313" key="6">
    <source>
        <dbReference type="EMBL" id="GGC41677.1"/>
    </source>
</evidence>
<organism evidence="6 7">
    <name type="scientific">Marivirga lumbricoides</name>
    <dbReference type="NCBI Taxonomy" id="1046115"/>
    <lineage>
        <taxon>Bacteria</taxon>
        <taxon>Pseudomonadati</taxon>
        <taxon>Bacteroidota</taxon>
        <taxon>Cytophagia</taxon>
        <taxon>Cytophagales</taxon>
        <taxon>Marivirgaceae</taxon>
        <taxon>Marivirga</taxon>
    </lineage>
</organism>
<evidence type="ECO:0000256" key="1">
    <source>
        <dbReference type="ARBA" id="ARBA00006382"/>
    </source>
</evidence>
<evidence type="ECO:0000313" key="7">
    <source>
        <dbReference type="Proteomes" id="UP000636010"/>
    </source>
</evidence>
<dbReference type="InterPro" id="IPR036291">
    <property type="entry name" value="NAD(P)-bd_dom_sf"/>
</dbReference>
<dbReference type="PIRSF" id="PIRSF000188">
    <property type="entry name" value="Phe_leu_dh"/>
    <property type="match status" value="1"/>
</dbReference>
<proteinExistence type="inferred from homology"/>
<dbReference type="InterPro" id="IPR046346">
    <property type="entry name" value="Aminoacid_DH-like_N_sf"/>
</dbReference>
<evidence type="ECO:0000256" key="3">
    <source>
        <dbReference type="ARBA" id="ARBA00023027"/>
    </source>
</evidence>
<dbReference type="SMART" id="SM00839">
    <property type="entry name" value="ELFV_dehydrog"/>
    <property type="match status" value="1"/>
</dbReference>
<dbReference type="PRINTS" id="PR00082">
    <property type="entry name" value="GLFDHDRGNASE"/>
</dbReference>
<keyword evidence="3" id="KW-0520">NAD</keyword>
<protein>
    <submittedName>
        <fullName evidence="6">Leucine dehydrogenase</fullName>
    </submittedName>
</protein>
<feature type="domain" description="Glutamate/phenylalanine/leucine/valine/L-tryptophan dehydrogenase C-terminal" evidence="5">
    <location>
        <begin position="156"/>
        <end position="365"/>
    </location>
</feature>
<gene>
    <name evidence="6" type="primary">vdh</name>
    <name evidence="6" type="ORF">GCM10011506_29050</name>
</gene>
<evidence type="ECO:0000256" key="2">
    <source>
        <dbReference type="ARBA" id="ARBA00023002"/>
    </source>
</evidence>
<dbReference type="CDD" id="cd01075">
    <property type="entry name" value="NAD_bind_Leu_Phe_Val_DH"/>
    <property type="match status" value="1"/>
</dbReference>
<dbReference type="InterPro" id="IPR006095">
    <property type="entry name" value="Glu/Leu/Phe/Val/Trp_DH"/>
</dbReference>
<evidence type="ECO:0000256" key="4">
    <source>
        <dbReference type="RuleBase" id="RU004417"/>
    </source>
</evidence>
<dbReference type="Pfam" id="PF00208">
    <property type="entry name" value="ELFV_dehydrog"/>
    <property type="match status" value="2"/>
</dbReference>
<keyword evidence="2 4" id="KW-0560">Oxidoreductase</keyword>
<reference evidence="7" key="1">
    <citation type="journal article" date="2019" name="Int. J. Syst. Evol. Microbiol.">
        <title>The Global Catalogue of Microorganisms (GCM) 10K type strain sequencing project: providing services to taxonomists for standard genome sequencing and annotation.</title>
        <authorList>
            <consortium name="The Broad Institute Genomics Platform"/>
            <consortium name="The Broad Institute Genome Sequencing Center for Infectious Disease"/>
            <person name="Wu L."/>
            <person name="Ma J."/>
        </authorList>
    </citation>
    <scope>NUCLEOTIDE SEQUENCE [LARGE SCALE GENOMIC DNA]</scope>
    <source>
        <strain evidence="7">CGMCC 1.10832</strain>
    </source>
</reference>
<dbReference type="Proteomes" id="UP000636010">
    <property type="component" value="Unassembled WGS sequence"/>
</dbReference>
<dbReference type="InterPro" id="IPR006096">
    <property type="entry name" value="Glu/Leu/Phe/Val/Trp_DH_C"/>
</dbReference>
<comment type="similarity">
    <text evidence="1 4">Belongs to the Glu/Leu/Phe/Val dehydrogenases family.</text>
</comment>
<dbReference type="RefSeq" id="WP_188464718.1">
    <property type="nucleotide sequence ID" value="NZ_BAABHU010000009.1"/>
</dbReference>
<dbReference type="PANTHER" id="PTHR42722:SF1">
    <property type="entry name" value="VALINE DEHYDROGENASE"/>
    <property type="match status" value="1"/>
</dbReference>
<dbReference type="SUPFAM" id="SSF51735">
    <property type="entry name" value="NAD(P)-binding Rossmann-fold domains"/>
    <property type="match status" value="1"/>
</dbReference>
<dbReference type="InterPro" id="IPR006097">
    <property type="entry name" value="Glu/Leu/Phe/Val/Trp_DH_dimer"/>
</dbReference>
<dbReference type="Pfam" id="PF02812">
    <property type="entry name" value="ELFV_dehydrog_N"/>
    <property type="match status" value="1"/>
</dbReference>
<dbReference type="EMBL" id="BMEC01000009">
    <property type="protein sequence ID" value="GGC41677.1"/>
    <property type="molecule type" value="Genomic_DNA"/>
</dbReference>
<comment type="caution">
    <text evidence="6">The sequence shown here is derived from an EMBL/GenBank/DDBJ whole genome shotgun (WGS) entry which is preliminary data.</text>
</comment>
<accession>A0ABQ1MRG6</accession>
<dbReference type="InterPro" id="IPR016211">
    <property type="entry name" value="Glu/Phe/Leu/Val/Trp_DH_bac/arc"/>
</dbReference>
<dbReference type="Gene3D" id="3.40.50.10860">
    <property type="entry name" value="Leucine Dehydrogenase, chain A, domain 1"/>
    <property type="match status" value="1"/>
</dbReference>
<dbReference type="PANTHER" id="PTHR42722">
    <property type="entry name" value="LEUCINE DEHYDROGENASE"/>
    <property type="match status" value="1"/>
</dbReference>